<proteinExistence type="inferred from homology"/>
<evidence type="ECO:0000256" key="3">
    <source>
        <dbReference type="ARBA" id="ARBA00007353"/>
    </source>
</evidence>
<dbReference type="RefSeq" id="WP_012867260.1">
    <property type="nucleotide sequence ID" value="NC_013521.1"/>
</dbReference>
<dbReference type="KEGG" id="ske:Sked_22760"/>
<sequence>MHAPRIPVLEVDLGPGIRAFFTTRDGGVSTGPWAGLNVGTAVGDAPGSVEENRRLVEDAAGGPVTFVSQVHGREVHLVAEGAAPTTSTAPVEADALVAPAGGMAVGVYVADCVPVLLADPGSGVVAAVHAGRPGVEAGVVTAAVQAMVAAGADPAQVRAAVGPAVCGRCYEVPEDLQARVGGTVPDALSTTAWGTPALDLPRAVAGQLRAAGVRAVDRLDVCTRTDERFYSHRRASAEGLVTGRFAGVVRPPSAS</sequence>
<keyword evidence="6" id="KW-0378">Hydrolase</keyword>
<evidence type="ECO:0000313" key="13">
    <source>
        <dbReference type="Proteomes" id="UP000000322"/>
    </source>
</evidence>
<dbReference type="CDD" id="cd16833">
    <property type="entry name" value="YfiH"/>
    <property type="match status" value="1"/>
</dbReference>
<evidence type="ECO:0000256" key="2">
    <source>
        <dbReference type="ARBA" id="ARBA00003215"/>
    </source>
</evidence>
<dbReference type="STRING" id="446469.Sked_22760"/>
<dbReference type="PANTHER" id="PTHR30616">
    <property type="entry name" value="UNCHARACTERIZED PROTEIN YFIH"/>
    <property type="match status" value="1"/>
</dbReference>
<dbReference type="EMBL" id="CP001819">
    <property type="protein sequence ID" value="ACZ22191.1"/>
    <property type="molecule type" value="Genomic_DNA"/>
</dbReference>
<keyword evidence="13" id="KW-1185">Reference proteome</keyword>
<keyword evidence="4" id="KW-0808">Transferase</keyword>
<evidence type="ECO:0000256" key="6">
    <source>
        <dbReference type="ARBA" id="ARBA00022801"/>
    </source>
</evidence>
<dbReference type="GO" id="GO:0016787">
    <property type="term" value="F:hydrolase activity"/>
    <property type="evidence" value="ECO:0007669"/>
    <property type="project" value="UniProtKB-KW"/>
</dbReference>
<name>D1BIL4_SANKS</name>
<keyword evidence="7" id="KW-0862">Zinc</keyword>
<comment type="catalytic activity">
    <reaction evidence="1">
        <text>inosine + phosphate = alpha-D-ribose 1-phosphate + hypoxanthine</text>
        <dbReference type="Rhea" id="RHEA:27646"/>
        <dbReference type="ChEBI" id="CHEBI:17368"/>
        <dbReference type="ChEBI" id="CHEBI:17596"/>
        <dbReference type="ChEBI" id="CHEBI:43474"/>
        <dbReference type="ChEBI" id="CHEBI:57720"/>
        <dbReference type="EC" id="2.4.2.1"/>
    </reaction>
    <physiologicalReaction direction="left-to-right" evidence="1">
        <dbReference type="Rhea" id="RHEA:27647"/>
    </physiologicalReaction>
</comment>
<evidence type="ECO:0000313" key="12">
    <source>
        <dbReference type="EMBL" id="ACZ22191.1"/>
    </source>
</evidence>
<dbReference type="InterPro" id="IPR011324">
    <property type="entry name" value="Cytotoxic_necrot_fac-like_cat"/>
</dbReference>
<dbReference type="SUPFAM" id="SSF64438">
    <property type="entry name" value="CNF1/YfiH-like putative cysteine hydrolases"/>
    <property type="match status" value="1"/>
</dbReference>
<keyword evidence="8" id="KW-0186">Copper</keyword>
<dbReference type="PANTHER" id="PTHR30616:SF2">
    <property type="entry name" value="PURINE NUCLEOSIDE PHOSPHORYLASE LACC1"/>
    <property type="match status" value="1"/>
</dbReference>
<comment type="function">
    <text evidence="2">Purine nucleoside enzyme that catalyzes the phosphorolysis of adenosine and inosine nucleosides, yielding D-ribose 1-phosphate and the respective free bases, adenine and hypoxanthine. Also catalyzes the phosphorolysis of S-methyl-5'-thioadenosine into adenine and S-methyl-5-thio-alpha-D-ribose 1-phosphate. Also has adenosine deaminase activity.</text>
</comment>
<dbReference type="HOGENOM" id="CLU_065784_3_1_11"/>
<evidence type="ECO:0000256" key="1">
    <source>
        <dbReference type="ARBA" id="ARBA00000553"/>
    </source>
</evidence>
<comment type="catalytic activity">
    <reaction evidence="10">
        <text>adenosine + phosphate = alpha-D-ribose 1-phosphate + adenine</text>
        <dbReference type="Rhea" id="RHEA:27642"/>
        <dbReference type="ChEBI" id="CHEBI:16335"/>
        <dbReference type="ChEBI" id="CHEBI:16708"/>
        <dbReference type="ChEBI" id="CHEBI:43474"/>
        <dbReference type="ChEBI" id="CHEBI:57720"/>
        <dbReference type="EC" id="2.4.2.1"/>
    </reaction>
    <physiologicalReaction direction="left-to-right" evidence="10">
        <dbReference type="Rhea" id="RHEA:27643"/>
    </physiologicalReaction>
</comment>
<evidence type="ECO:0000256" key="9">
    <source>
        <dbReference type="ARBA" id="ARBA00047989"/>
    </source>
</evidence>
<protein>
    <recommendedName>
        <fullName evidence="14">Purine nucleoside phosphorylase</fullName>
    </recommendedName>
</protein>
<evidence type="ECO:0000256" key="8">
    <source>
        <dbReference type="ARBA" id="ARBA00023008"/>
    </source>
</evidence>
<evidence type="ECO:0008006" key="14">
    <source>
        <dbReference type="Google" id="ProtNLM"/>
    </source>
</evidence>
<dbReference type="InterPro" id="IPR003730">
    <property type="entry name" value="Cu_polyphenol_OxRdtase"/>
</dbReference>
<dbReference type="eggNOG" id="COG1496">
    <property type="taxonomic scope" value="Bacteria"/>
</dbReference>
<evidence type="ECO:0000256" key="11">
    <source>
        <dbReference type="ARBA" id="ARBA00049893"/>
    </source>
</evidence>
<evidence type="ECO:0000256" key="4">
    <source>
        <dbReference type="ARBA" id="ARBA00022679"/>
    </source>
</evidence>
<evidence type="ECO:0000256" key="7">
    <source>
        <dbReference type="ARBA" id="ARBA00022833"/>
    </source>
</evidence>
<dbReference type="GO" id="GO:0017061">
    <property type="term" value="F:S-methyl-5-thioadenosine phosphorylase activity"/>
    <property type="evidence" value="ECO:0007669"/>
    <property type="project" value="UniProtKB-EC"/>
</dbReference>
<dbReference type="InterPro" id="IPR038371">
    <property type="entry name" value="Cu_polyphenol_OxRdtase_sf"/>
</dbReference>
<organism evidence="12 13">
    <name type="scientific">Sanguibacter keddieii (strain ATCC 51767 / DSM 10542 / NCFB 3025 / ST-74)</name>
    <dbReference type="NCBI Taxonomy" id="446469"/>
    <lineage>
        <taxon>Bacteria</taxon>
        <taxon>Bacillati</taxon>
        <taxon>Actinomycetota</taxon>
        <taxon>Actinomycetes</taxon>
        <taxon>Micrococcales</taxon>
        <taxon>Sanguibacteraceae</taxon>
        <taxon>Sanguibacter</taxon>
    </lineage>
</organism>
<dbReference type="Gene3D" id="3.60.140.10">
    <property type="entry name" value="CNF1/YfiH-like putative cysteine hydrolases"/>
    <property type="match status" value="1"/>
</dbReference>
<dbReference type="OrthoDB" id="4279at2"/>
<dbReference type="GO" id="GO:0005507">
    <property type="term" value="F:copper ion binding"/>
    <property type="evidence" value="ECO:0007669"/>
    <property type="project" value="TreeGrafter"/>
</dbReference>
<dbReference type="Pfam" id="PF02578">
    <property type="entry name" value="Cu-oxidase_4"/>
    <property type="match status" value="1"/>
</dbReference>
<gene>
    <name evidence="12" type="ordered locus">Sked_22760</name>
</gene>
<accession>D1BIL4</accession>
<dbReference type="AlphaFoldDB" id="D1BIL4"/>
<dbReference type="Proteomes" id="UP000000322">
    <property type="component" value="Chromosome"/>
</dbReference>
<evidence type="ECO:0000256" key="10">
    <source>
        <dbReference type="ARBA" id="ARBA00048968"/>
    </source>
</evidence>
<reference evidence="12 13" key="1">
    <citation type="journal article" date="2009" name="Stand. Genomic Sci.">
        <title>Complete genome sequence of Sanguibacter keddieii type strain (ST-74).</title>
        <authorList>
            <person name="Ivanova N."/>
            <person name="Sikorski J."/>
            <person name="Sims D."/>
            <person name="Brettin T."/>
            <person name="Detter J.C."/>
            <person name="Han C."/>
            <person name="Lapidus A."/>
            <person name="Copeland A."/>
            <person name="Glavina Del Rio T."/>
            <person name="Nolan M."/>
            <person name="Chen F."/>
            <person name="Lucas S."/>
            <person name="Tice H."/>
            <person name="Cheng J.F."/>
            <person name="Bruce D."/>
            <person name="Goodwin L."/>
            <person name="Pitluck S."/>
            <person name="Pati A."/>
            <person name="Mavromatis K."/>
            <person name="Chen A."/>
            <person name="Palaniappan K."/>
            <person name="D'haeseleer P."/>
            <person name="Chain P."/>
            <person name="Bristow J."/>
            <person name="Eisen J.A."/>
            <person name="Markowitz V."/>
            <person name="Hugenholtz P."/>
            <person name="Goker M."/>
            <person name="Pukall R."/>
            <person name="Klenk H.P."/>
            <person name="Kyrpides N.C."/>
        </authorList>
    </citation>
    <scope>NUCLEOTIDE SEQUENCE [LARGE SCALE GENOMIC DNA]</scope>
    <source>
        <strain evidence="13">ATCC 51767 / DSM 10542 / NCFB 3025 / ST-74</strain>
    </source>
</reference>
<evidence type="ECO:0000256" key="5">
    <source>
        <dbReference type="ARBA" id="ARBA00022723"/>
    </source>
</evidence>
<keyword evidence="5" id="KW-0479">Metal-binding</keyword>
<comment type="similarity">
    <text evidence="3">Belongs to the purine nucleoside phosphorylase YfiH/LACC1 family.</text>
</comment>
<comment type="catalytic activity">
    <reaction evidence="9">
        <text>adenosine + H2O + H(+) = inosine + NH4(+)</text>
        <dbReference type="Rhea" id="RHEA:24408"/>
        <dbReference type="ChEBI" id="CHEBI:15377"/>
        <dbReference type="ChEBI" id="CHEBI:15378"/>
        <dbReference type="ChEBI" id="CHEBI:16335"/>
        <dbReference type="ChEBI" id="CHEBI:17596"/>
        <dbReference type="ChEBI" id="CHEBI:28938"/>
        <dbReference type="EC" id="3.5.4.4"/>
    </reaction>
    <physiologicalReaction direction="left-to-right" evidence="9">
        <dbReference type="Rhea" id="RHEA:24409"/>
    </physiologicalReaction>
</comment>
<comment type="catalytic activity">
    <reaction evidence="11">
        <text>S-methyl-5'-thioadenosine + phosphate = 5-(methylsulfanyl)-alpha-D-ribose 1-phosphate + adenine</text>
        <dbReference type="Rhea" id="RHEA:11852"/>
        <dbReference type="ChEBI" id="CHEBI:16708"/>
        <dbReference type="ChEBI" id="CHEBI:17509"/>
        <dbReference type="ChEBI" id="CHEBI:43474"/>
        <dbReference type="ChEBI" id="CHEBI:58533"/>
        <dbReference type="EC" id="2.4.2.28"/>
    </reaction>
    <physiologicalReaction direction="left-to-right" evidence="11">
        <dbReference type="Rhea" id="RHEA:11853"/>
    </physiologicalReaction>
</comment>